<dbReference type="AlphaFoldDB" id="A0AAC9GIJ9"/>
<feature type="chain" id="PRO_5042089529" description="HmuY protein" evidence="1">
    <location>
        <begin position="24"/>
        <end position="206"/>
    </location>
</feature>
<keyword evidence="1" id="KW-0732">Signal</keyword>
<gene>
    <name evidence="2" type="ORF">BB050_02274</name>
</gene>
<evidence type="ECO:0000313" key="3">
    <source>
        <dbReference type="Proteomes" id="UP000093276"/>
    </source>
</evidence>
<dbReference type="GeneID" id="32308153"/>
<proteinExistence type="predicted"/>
<protein>
    <recommendedName>
        <fullName evidence="4">HmuY protein</fullName>
    </recommendedName>
</protein>
<dbReference type="PROSITE" id="PS51257">
    <property type="entry name" value="PROKAR_LIPOPROTEIN"/>
    <property type="match status" value="1"/>
</dbReference>
<dbReference type="Proteomes" id="UP000093276">
    <property type="component" value="Chromosome"/>
</dbReference>
<reference evidence="2 3" key="1">
    <citation type="submission" date="2016-08" db="EMBL/GenBank/DDBJ databases">
        <title>Complete genome sequence of Flavobacterium johnsoniae strain GSE09, a volatile-producing biocontrol agent isolated from cucumber (Cucumis sativus).</title>
        <authorList>
            <person name="Jeong J.-J."/>
            <person name="Oh J.Y."/>
            <person name="Jim Y.J."/>
            <person name="Sang M.K."/>
            <person name="Kim K.D."/>
        </authorList>
    </citation>
    <scope>NUCLEOTIDE SEQUENCE [LARGE SCALE GENOMIC DNA]</scope>
    <source>
        <strain evidence="2 3">GSE09</strain>
    </source>
</reference>
<accession>A0AAC9GIJ9</accession>
<name>A0AAC9GIJ9_9FLAO</name>
<evidence type="ECO:0008006" key="4">
    <source>
        <dbReference type="Google" id="ProtNLM"/>
    </source>
</evidence>
<feature type="signal peptide" evidence="1">
    <location>
        <begin position="1"/>
        <end position="23"/>
    </location>
</feature>
<dbReference type="KEGG" id="fjg:BB050_02274"/>
<evidence type="ECO:0000256" key="1">
    <source>
        <dbReference type="SAM" id="SignalP"/>
    </source>
</evidence>
<dbReference type="EMBL" id="CP016907">
    <property type="protein sequence ID" value="AOC95388.1"/>
    <property type="molecule type" value="Genomic_DNA"/>
</dbReference>
<organism evidence="2 3">
    <name type="scientific">Flavobacterium anhuiense</name>
    <dbReference type="NCBI Taxonomy" id="459526"/>
    <lineage>
        <taxon>Bacteria</taxon>
        <taxon>Pseudomonadati</taxon>
        <taxon>Bacteroidota</taxon>
        <taxon>Flavobacteriia</taxon>
        <taxon>Flavobacteriales</taxon>
        <taxon>Flavobacteriaceae</taxon>
        <taxon>Flavobacterium</taxon>
    </lineage>
</organism>
<evidence type="ECO:0000313" key="2">
    <source>
        <dbReference type="EMBL" id="AOC95388.1"/>
    </source>
</evidence>
<dbReference type="InterPro" id="IPR025921">
    <property type="entry name" value="HmuY"/>
</dbReference>
<dbReference type="RefSeq" id="WP_066033627.1">
    <property type="nucleotide sequence ID" value="NZ_CP016907.1"/>
</dbReference>
<dbReference type="Pfam" id="PF14064">
    <property type="entry name" value="HmuY"/>
    <property type="match status" value="1"/>
</dbReference>
<sequence>MKTKFLQLSLLALFIFTASCSSDDDKNEVVPVVTTKVSNIAAPQTGGQGQPAGGAFAKFSFSQNKLVTDNSWDIAFRGTTIIVNGGAKIGLTDEPERTGSGAVSIVSGTFASITTFPAASTFAQDAAAVYSIPTGSGKGWYSYNAETHIISPIAGKVFVVKTHDGKYAKFEILSYYKDAPASPTLTSESPYYTFNFAYQANSTTTF</sequence>
<dbReference type="CDD" id="cd12105">
    <property type="entry name" value="HmuY"/>
    <property type="match status" value="1"/>
</dbReference>